<evidence type="ECO:0000313" key="2">
    <source>
        <dbReference type="Proteomes" id="UP001218188"/>
    </source>
</evidence>
<comment type="caution">
    <text evidence="1">The sequence shown here is derived from an EMBL/GenBank/DDBJ whole genome shotgun (WGS) entry which is preliminary data.</text>
</comment>
<keyword evidence="2" id="KW-1185">Reference proteome</keyword>
<proteinExistence type="predicted"/>
<protein>
    <submittedName>
        <fullName evidence="1">Uncharacterized protein</fullName>
    </submittedName>
</protein>
<dbReference type="AlphaFoldDB" id="A0AAD6SIV6"/>
<reference evidence="1" key="1">
    <citation type="submission" date="2023-03" db="EMBL/GenBank/DDBJ databases">
        <title>Massive genome expansion in bonnet fungi (Mycena s.s.) driven by repeated elements and novel gene families across ecological guilds.</title>
        <authorList>
            <consortium name="Lawrence Berkeley National Laboratory"/>
            <person name="Harder C.B."/>
            <person name="Miyauchi S."/>
            <person name="Viragh M."/>
            <person name="Kuo A."/>
            <person name="Thoen E."/>
            <person name="Andreopoulos B."/>
            <person name="Lu D."/>
            <person name="Skrede I."/>
            <person name="Drula E."/>
            <person name="Henrissat B."/>
            <person name="Morin E."/>
            <person name="Kohler A."/>
            <person name="Barry K."/>
            <person name="LaButti K."/>
            <person name="Morin E."/>
            <person name="Salamov A."/>
            <person name="Lipzen A."/>
            <person name="Mereny Z."/>
            <person name="Hegedus B."/>
            <person name="Baldrian P."/>
            <person name="Stursova M."/>
            <person name="Weitz H."/>
            <person name="Taylor A."/>
            <person name="Grigoriev I.V."/>
            <person name="Nagy L.G."/>
            <person name="Martin F."/>
            <person name="Kauserud H."/>
        </authorList>
    </citation>
    <scope>NUCLEOTIDE SEQUENCE</scope>
    <source>
        <strain evidence="1">CBHHK200</strain>
    </source>
</reference>
<gene>
    <name evidence="1" type="ORF">C8F04DRAFT_1266385</name>
</gene>
<accession>A0AAD6SIV6</accession>
<evidence type="ECO:0000313" key="1">
    <source>
        <dbReference type="EMBL" id="KAJ7027992.1"/>
    </source>
</evidence>
<dbReference type="EMBL" id="JARJCM010000117">
    <property type="protein sequence ID" value="KAJ7027992.1"/>
    <property type="molecule type" value="Genomic_DNA"/>
</dbReference>
<organism evidence="1 2">
    <name type="scientific">Mycena alexandri</name>
    <dbReference type="NCBI Taxonomy" id="1745969"/>
    <lineage>
        <taxon>Eukaryota</taxon>
        <taxon>Fungi</taxon>
        <taxon>Dikarya</taxon>
        <taxon>Basidiomycota</taxon>
        <taxon>Agaricomycotina</taxon>
        <taxon>Agaricomycetes</taxon>
        <taxon>Agaricomycetidae</taxon>
        <taxon>Agaricales</taxon>
        <taxon>Marasmiineae</taxon>
        <taxon>Mycenaceae</taxon>
        <taxon>Mycena</taxon>
    </lineage>
</organism>
<sequence length="100" mass="11137">MFFTLTIMGQSYGCRPISLPGGRATVELQHLGNNHIGGSWLLEHGGSQTPPPTLRVRLNVEDLRRLQDIIHALLIQRSRLRRVPLSITPTHDITSNPTGH</sequence>
<dbReference type="Proteomes" id="UP001218188">
    <property type="component" value="Unassembled WGS sequence"/>
</dbReference>
<name>A0AAD6SIV6_9AGAR</name>